<dbReference type="Proteomes" id="UP000801492">
    <property type="component" value="Unassembled WGS sequence"/>
</dbReference>
<keyword evidence="1" id="KW-0175">Coiled coil</keyword>
<name>A0A8K0CN20_IGNLU</name>
<sequence>MESINRKIEKSDKRKKKINKKIKSYKLKEESFKKKYQEKIETTYNQRQEIKGVEERWSEFKNIILDVAKETCGFFQNDYHLTVERAEMSSYNKNYMKTASVVSFRYKRTLIALNMTLRFNIDVGSNLEAVIQLYKFSSNEYRLFPLRVGDKVCRAFDADVAGVKTCTRKCGNITQCLFSKDRTYHVCNVILDESKLPPHIPTGRYMAEVEVSYETIQLFVVKGYFAITRPEV</sequence>
<feature type="coiled-coil region" evidence="1">
    <location>
        <begin position="1"/>
        <end position="28"/>
    </location>
</feature>
<accession>A0A8K0CN20</accession>
<comment type="caution">
    <text evidence="2">The sequence shown here is derived from an EMBL/GenBank/DDBJ whole genome shotgun (WGS) entry which is preliminary data.</text>
</comment>
<dbReference type="AlphaFoldDB" id="A0A8K0CN20"/>
<reference evidence="2" key="1">
    <citation type="submission" date="2019-08" db="EMBL/GenBank/DDBJ databases">
        <title>The genome of the North American firefly Photinus pyralis.</title>
        <authorList>
            <consortium name="Photinus pyralis genome working group"/>
            <person name="Fallon T.R."/>
            <person name="Sander Lower S.E."/>
            <person name="Weng J.-K."/>
        </authorList>
    </citation>
    <scope>NUCLEOTIDE SEQUENCE</scope>
    <source>
        <strain evidence="2">TRF0915ILg1</strain>
        <tissue evidence="2">Whole body</tissue>
    </source>
</reference>
<keyword evidence="3" id="KW-1185">Reference proteome</keyword>
<organism evidence="2 3">
    <name type="scientific">Ignelater luminosus</name>
    <name type="common">Cucubano</name>
    <name type="synonym">Pyrophorus luminosus</name>
    <dbReference type="NCBI Taxonomy" id="2038154"/>
    <lineage>
        <taxon>Eukaryota</taxon>
        <taxon>Metazoa</taxon>
        <taxon>Ecdysozoa</taxon>
        <taxon>Arthropoda</taxon>
        <taxon>Hexapoda</taxon>
        <taxon>Insecta</taxon>
        <taxon>Pterygota</taxon>
        <taxon>Neoptera</taxon>
        <taxon>Endopterygota</taxon>
        <taxon>Coleoptera</taxon>
        <taxon>Polyphaga</taxon>
        <taxon>Elateriformia</taxon>
        <taxon>Elateroidea</taxon>
        <taxon>Elateridae</taxon>
        <taxon>Agrypninae</taxon>
        <taxon>Pyrophorini</taxon>
        <taxon>Ignelater</taxon>
    </lineage>
</organism>
<protein>
    <submittedName>
        <fullName evidence="2">Uncharacterized protein</fullName>
    </submittedName>
</protein>
<evidence type="ECO:0000256" key="1">
    <source>
        <dbReference type="SAM" id="Coils"/>
    </source>
</evidence>
<proteinExistence type="predicted"/>
<gene>
    <name evidence="2" type="ORF">ILUMI_19066</name>
</gene>
<dbReference type="PANTHER" id="PTHR21112">
    <property type="entry name" value="CHEMOSENSORY PROTEIN A 29A-RELATED"/>
    <property type="match status" value="1"/>
</dbReference>
<dbReference type="PANTHER" id="PTHR21112:SF0">
    <property type="entry name" value="CHEMOSENSORY PROTEIN A 29A-RELATED"/>
    <property type="match status" value="1"/>
</dbReference>
<evidence type="ECO:0000313" key="2">
    <source>
        <dbReference type="EMBL" id="KAF2887107.1"/>
    </source>
</evidence>
<dbReference type="EMBL" id="VTPC01085144">
    <property type="protein sequence ID" value="KAF2887107.1"/>
    <property type="molecule type" value="Genomic_DNA"/>
</dbReference>
<evidence type="ECO:0000313" key="3">
    <source>
        <dbReference type="Proteomes" id="UP000801492"/>
    </source>
</evidence>
<dbReference type="OrthoDB" id="8180029at2759"/>